<feature type="transmembrane region" description="Helical" evidence="2">
    <location>
        <begin position="122"/>
        <end position="145"/>
    </location>
</feature>
<feature type="transmembrane region" description="Helical" evidence="2">
    <location>
        <begin position="151"/>
        <end position="172"/>
    </location>
</feature>
<keyword evidence="2" id="KW-0812">Transmembrane</keyword>
<dbReference type="EMBL" id="OX365912">
    <property type="protein sequence ID" value="CAI4054361.1"/>
    <property type="molecule type" value="Genomic_DNA"/>
</dbReference>
<evidence type="ECO:0000256" key="1">
    <source>
        <dbReference type="SAM" id="MobiDB-lite"/>
    </source>
</evidence>
<feature type="compositionally biased region" description="Polar residues" evidence="1">
    <location>
        <begin position="250"/>
        <end position="268"/>
    </location>
</feature>
<dbReference type="InterPro" id="IPR001142">
    <property type="entry name" value="DUP/COS"/>
</dbReference>
<organism evidence="3 4">
    <name type="scientific">Saccharomyces uvarum</name>
    <name type="common">Yeast</name>
    <name type="synonym">Saccharomyces bayanus var. uvarum</name>
    <dbReference type="NCBI Taxonomy" id="230603"/>
    <lineage>
        <taxon>Eukaryota</taxon>
        <taxon>Fungi</taxon>
        <taxon>Dikarya</taxon>
        <taxon>Ascomycota</taxon>
        <taxon>Saccharomycotina</taxon>
        <taxon>Saccharomycetes</taxon>
        <taxon>Saccharomycetales</taxon>
        <taxon>Saccharomycetaceae</taxon>
        <taxon>Saccharomyces</taxon>
    </lineage>
</organism>
<accession>A0AA35NMA6</accession>
<keyword evidence="2" id="KW-0472">Membrane</keyword>
<proteinExistence type="predicted"/>
<name>A0AA35NMA6_SACUV</name>
<dbReference type="Proteomes" id="UP001162090">
    <property type="component" value="Chromosome 1"/>
</dbReference>
<dbReference type="AlphaFoldDB" id="A0AA35NMA6"/>
<evidence type="ECO:0000313" key="3">
    <source>
        <dbReference type="EMBL" id="CAI4054361.1"/>
    </source>
</evidence>
<feature type="transmembrane region" description="Helical" evidence="2">
    <location>
        <begin position="24"/>
        <end position="41"/>
    </location>
</feature>
<gene>
    <name evidence="3" type="primary">SUVC01G0810</name>
    <name evidence="3" type="ORF">SUVC_01G0810</name>
</gene>
<reference evidence="3" key="1">
    <citation type="submission" date="2022-10" db="EMBL/GenBank/DDBJ databases">
        <authorList>
            <person name="Byrne P K."/>
        </authorList>
    </citation>
    <scope>NUCLEOTIDE SEQUENCE</scope>
    <source>
        <strain evidence="3">CBS7001</strain>
    </source>
</reference>
<dbReference type="Pfam" id="PF00674">
    <property type="entry name" value="DUP"/>
    <property type="match status" value="1"/>
</dbReference>
<evidence type="ECO:0000313" key="4">
    <source>
        <dbReference type="Proteomes" id="UP001162090"/>
    </source>
</evidence>
<sequence>MSVTGNPTLQNLAWHFPIAMSPDPIYVDMCFAALLSAVATMKKKKRASRGFEIFILKPSTLSLSRPIVNTGKRRIHSIAAMQSDNDVKLDTLSEPSAPLITENVALPKDIFKFRLSYLLYEIAHYTLTMISLMIPVVSVLLALIFHYDAVYVVASVLCFLDLFFSIFALIYFNESISDRGFKTKLLLEVIARKPALKGEEWRTITYNTNQYLFENDLWNTPYYFYSDKKCHSFFQDLVETGRRVAAPVGPSTNDNNNTLSDPSTNGTDNTEDTPPAEASSNTAKSYTYSSDPILEAYYLKALEVEQQAQRDYWRKQYPDVDMP</sequence>
<protein>
    <submittedName>
        <fullName evidence="3">Uncharacterized protein</fullName>
    </submittedName>
</protein>
<evidence type="ECO:0000256" key="2">
    <source>
        <dbReference type="SAM" id="Phobius"/>
    </source>
</evidence>
<keyword evidence="2" id="KW-1133">Transmembrane helix</keyword>
<feature type="region of interest" description="Disordered" evidence="1">
    <location>
        <begin position="245"/>
        <end position="285"/>
    </location>
</feature>